<dbReference type="PROSITE" id="PS01291">
    <property type="entry name" value="ART"/>
    <property type="match status" value="1"/>
</dbReference>
<keyword evidence="8" id="KW-1015">Disulfide bond</keyword>
<dbReference type="GO" id="GO:0005615">
    <property type="term" value="C:extracellular space"/>
    <property type="evidence" value="ECO:0007669"/>
    <property type="project" value="UniProtKB-ARBA"/>
</dbReference>
<dbReference type="Proteomes" id="UP000543364">
    <property type="component" value="Unassembled WGS sequence"/>
</dbReference>
<keyword evidence="12" id="KW-1185">Reference proteome</keyword>
<reference evidence="11 12" key="1">
    <citation type="submission" date="2019-09" db="EMBL/GenBank/DDBJ databases">
        <title>Bird 10,000 Genomes (B10K) Project - Family phase.</title>
        <authorList>
            <person name="Zhang G."/>
        </authorList>
    </citation>
    <scope>NUCLEOTIDE SEQUENCE [LARGE SCALE GENOMIC DNA]</scope>
    <source>
        <strain evidence="11">B10K-DU-001-01</strain>
        <tissue evidence="11">Muscle</tissue>
    </source>
</reference>
<dbReference type="FunFam" id="3.90.176.10:FF:000001">
    <property type="entry name" value="NAD(P)(+)--arginine ADP-ribosyltransferase"/>
    <property type="match status" value="1"/>
</dbReference>
<evidence type="ECO:0000313" key="12">
    <source>
        <dbReference type="Proteomes" id="UP000543364"/>
    </source>
</evidence>
<proteinExistence type="inferred from homology"/>
<dbReference type="GO" id="GO:0046677">
    <property type="term" value="P:response to antibiotic"/>
    <property type="evidence" value="ECO:0007669"/>
    <property type="project" value="UniProtKB-ARBA"/>
</dbReference>
<evidence type="ECO:0000256" key="5">
    <source>
        <dbReference type="ARBA" id="ARBA00022729"/>
    </source>
</evidence>
<keyword evidence="6 10" id="KW-0521">NADP</keyword>
<feature type="chain" id="PRO_5029942248" description="NAD(P)(+)--arginine ADP-ribosyltransferase" evidence="10">
    <location>
        <begin position="21"/>
        <end position="255"/>
    </location>
</feature>
<dbReference type="Pfam" id="PF01129">
    <property type="entry name" value="ART"/>
    <property type="match status" value="1"/>
</dbReference>
<protein>
    <recommendedName>
        <fullName evidence="10">NAD(P)(+)--arginine ADP-ribosyltransferase</fullName>
        <ecNumber evidence="10">2.4.2.31</ecNumber>
    </recommendedName>
    <alternativeName>
        <fullName evidence="10">Mono(ADP-ribosyl)transferase</fullName>
    </alternativeName>
</protein>
<keyword evidence="7 10" id="KW-0520">NAD</keyword>
<evidence type="ECO:0000256" key="4">
    <source>
        <dbReference type="ARBA" id="ARBA00022695"/>
    </source>
</evidence>
<keyword evidence="2 10" id="KW-0328">Glycosyltransferase</keyword>
<feature type="signal peptide" evidence="10">
    <location>
        <begin position="1"/>
        <end position="20"/>
    </location>
</feature>
<evidence type="ECO:0000256" key="2">
    <source>
        <dbReference type="ARBA" id="ARBA00022676"/>
    </source>
</evidence>
<dbReference type="GO" id="GO:0003950">
    <property type="term" value="F:NAD+ poly-ADP-ribosyltransferase activity"/>
    <property type="evidence" value="ECO:0007669"/>
    <property type="project" value="UniProtKB-ARBA"/>
</dbReference>
<evidence type="ECO:0000256" key="7">
    <source>
        <dbReference type="ARBA" id="ARBA00023027"/>
    </source>
</evidence>
<dbReference type="PRINTS" id="PR00970">
    <property type="entry name" value="RIBTRNSFRASE"/>
</dbReference>
<dbReference type="PROSITE" id="PS51996">
    <property type="entry name" value="TR_MART"/>
    <property type="match status" value="1"/>
</dbReference>
<feature type="non-terminal residue" evidence="11">
    <location>
        <position position="1"/>
    </location>
</feature>
<evidence type="ECO:0000313" key="11">
    <source>
        <dbReference type="EMBL" id="NWU10317.1"/>
    </source>
</evidence>
<evidence type="ECO:0000256" key="3">
    <source>
        <dbReference type="ARBA" id="ARBA00022679"/>
    </source>
</evidence>
<feature type="non-terminal residue" evidence="11">
    <location>
        <position position="255"/>
    </location>
</feature>
<name>A0A7K5U143_CEPOR</name>
<dbReference type="EC" id="2.4.2.31" evidence="10"/>
<evidence type="ECO:0000256" key="6">
    <source>
        <dbReference type="ARBA" id="ARBA00022857"/>
    </source>
</evidence>
<evidence type="ECO:0000256" key="9">
    <source>
        <dbReference type="ARBA" id="ARBA00047597"/>
    </source>
</evidence>
<sequence>PTMELLPLVLVPLAANLATGIEDVALDMAPDSFDDQYQGCRSEMLKALPKLNSTEFSSNSVYATAWAKAAASWNKPLGSLQRWEQAIALRAYSMNTELYKEFNAAVRTAGRARQEYLDKFTFKVVHFLLTEALDDLWDAQTHPRCLHVYRGVRGIRFTAKPGDIVRFGQFTSTSLNQTVAKRFGTDTFFELHTCHGAAIWDFSFYPRQQEVLVPPFETFNVTSVTRQGDKIHIQLRPHGMHSNYNCAYSSGDIPG</sequence>
<gene>
    <name evidence="11" type="primary">Nrt2</name>
    <name evidence="11" type="ORF">CEPORN_R05242</name>
</gene>
<evidence type="ECO:0000256" key="8">
    <source>
        <dbReference type="ARBA" id="ARBA00023157"/>
    </source>
</evidence>
<dbReference type="AlphaFoldDB" id="A0A7K5U143"/>
<keyword evidence="3 10" id="KW-0808">Transferase</keyword>
<comment type="catalytic activity">
    <reaction evidence="9 10">
        <text>L-arginyl-[protein] + NAD(+) = N(omega)-(ADP-D-ribosyl)-L-arginyl-[protein] + nicotinamide + H(+)</text>
        <dbReference type="Rhea" id="RHEA:19149"/>
        <dbReference type="Rhea" id="RHEA-COMP:10532"/>
        <dbReference type="Rhea" id="RHEA-COMP:15087"/>
        <dbReference type="ChEBI" id="CHEBI:15378"/>
        <dbReference type="ChEBI" id="CHEBI:17154"/>
        <dbReference type="ChEBI" id="CHEBI:29965"/>
        <dbReference type="ChEBI" id="CHEBI:57540"/>
        <dbReference type="ChEBI" id="CHEBI:142554"/>
        <dbReference type="EC" id="2.4.2.31"/>
    </reaction>
</comment>
<keyword evidence="4" id="KW-0548">Nucleotidyltransferase</keyword>
<dbReference type="InterPro" id="IPR050999">
    <property type="entry name" value="ADP-ribosyltransferase_ARG"/>
</dbReference>
<keyword evidence="5 10" id="KW-0732">Signal</keyword>
<dbReference type="InterPro" id="IPR000768">
    <property type="entry name" value="ART"/>
</dbReference>
<dbReference type="Gene3D" id="3.90.176.10">
    <property type="entry name" value="Toxin ADP-ribosyltransferase, Chain A, domain 1"/>
    <property type="match status" value="1"/>
</dbReference>
<dbReference type="GO" id="GO:0044194">
    <property type="term" value="C:cytolytic granule"/>
    <property type="evidence" value="ECO:0007669"/>
    <property type="project" value="UniProtKB-ARBA"/>
</dbReference>
<comment type="caution">
    <text evidence="11">The sequence shown here is derived from an EMBL/GenBank/DDBJ whole genome shotgun (WGS) entry which is preliminary data.</text>
</comment>
<dbReference type="SUPFAM" id="SSF56399">
    <property type="entry name" value="ADP-ribosylation"/>
    <property type="match status" value="1"/>
</dbReference>
<evidence type="ECO:0000256" key="1">
    <source>
        <dbReference type="ARBA" id="ARBA00009558"/>
    </source>
</evidence>
<accession>A0A7K5U143</accession>
<dbReference type="GO" id="GO:0106274">
    <property type="term" value="F:NAD+-protein-arginine ADP-ribosyltransferase activity"/>
    <property type="evidence" value="ECO:0007669"/>
    <property type="project" value="UniProtKB-EC"/>
</dbReference>
<organism evidence="11 12">
    <name type="scientific">Cephalopterus ornatus</name>
    <name type="common">Amazonian umbrellabird</name>
    <dbReference type="NCBI Taxonomy" id="114276"/>
    <lineage>
        <taxon>Eukaryota</taxon>
        <taxon>Metazoa</taxon>
        <taxon>Chordata</taxon>
        <taxon>Craniata</taxon>
        <taxon>Vertebrata</taxon>
        <taxon>Euteleostomi</taxon>
        <taxon>Archelosauria</taxon>
        <taxon>Archosauria</taxon>
        <taxon>Dinosauria</taxon>
        <taxon>Saurischia</taxon>
        <taxon>Theropoda</taxon>
        <taxon>Coelurosauria</taxon>
        <taxon>Aves</taxon>
        <taxon>Neognathae</taxon>
        <taxon>Neoaves</taxon>
        <taxon>Telluraves</taxon>
        <taxon>Australaves</taxon>
        <taxon>Passeriformes</taxon>
        <taxon>Cotingidae</taxon>
        <taxon>Cephalopterus</taxon>
    </lineage>
</organism>
<dbReference type="PANTHER" id="PTHR10339">
    <property type="entry name" value="ADP-RIBOSYLTRANSFERASE"/>
    <property type="match status" value="1"/>
</dbReference>
<evidence type="ECO:0000256" key="10">
    <source>
        <dbReference type="RuleBase" id="RU361228"/>
    </source>
</evidence>
<dbReference type="PANTHER" id="PTHR10339:SF19">
    <property type="entry name" value="GPI-LINKED NAD(P)(+)--ARGININE ADP-RIBOSYLTRANSFERASE 1"/>
    <property type="match status" value="1"/>
</dbReference>
<comment type="similarity">
    <text evidence="1 10">Belongs to the Arg-specific ADP-ribosyltransferase family.</text>
</comment>
<dbReference type="GO" id="GO:0016779">
    <property type="term" value="F:nucleotidyltransferase activity"/>
    <property type="evidence" value="ECO:0007669"/>
    <property type="project" value="UniProtKB-KW"/>
</dbReference>
<dbReference type="EMBL" id="VZRE01006409">
    <property type="protein sequence ID" value="NWU10317.1"/>
    <property type="molecule type" value="Genomic_DNA"/>
</dbReference>